<comment type="caution">
    <text evidence="1">The sequence shown here is derived from an EMBL/GenBank/DDBJ whole genome shotgun (WGS) entry which is preliminary data.</text>
</comment>
<proteinExistence type="predicted"/>
<evidence type="ECO:0000313" key="2">
    <source>
        <dbReference type="Proteomes" id="UP000821845"/>
    </source>
</evidence>
<dbReference type="EMBL" id="CM023485">
    <property type="protein sequence ID" value="KAH6930324.1"/>
    <property type="molecule type" value="Genomic_DNA"/>
</dbReference>
<accession>A0ACB7SC53</accession>
<gene>
    <name evidence="1" type="ORF">HPB50_012629</name>
</gene>
<keyword evidence="2" id="KW-1185">Reference proteome</keyword>
<protein>
    <submittedName>
        <fullName evidence="1">Uncharacterized protein</fullName>
    </submittedName>
</protein>
<sequence>MQTRTLKRSPPPSDRKRTVACGLGGVEAHAVCCVDQRSRRKRLKSPKRTTRQLAVRRVNCLLAALGRRSERPEQSVGAPGEPKRDGTRARRWEVGRKKKTEEG</sequence>
<reference evidence="1" key="1">
    <citation type="submission" date="2020-05" db="EMBL/GenBank/DDBJ databases">
        <title>Large-scale comparative analyses of tick genomes elucidate their genetic diversity and vector capacities.</title>
        <authorList>
            <person name="Jia N."/>
            <person name="Wang J."/>
            <person name="Shi W."/>
            <person name="Du L."/>
            <person name="Sun Y."/>
            <person name="Zhan W."/>
            <person name="Jiang J."/>
            <person name="Wang Q."/>
            <person name="Zhang B."/>
            <person name="Ji P."/>
            <person name="Sakyi L.B."/>
            <person name="Cui X."/>
            <person name="Yuan T."/>
            <person name="Jiang B."/>
            <person name="Yang W."/>
            <person name="Lam T.T.-Y."/>
            <person name="Chang Q."/>
            <person name="Ding S."/>
            <person name="Wang X."/>
            <person name="Zhu J."/>
            <person name="Ruan X."/>
            <person name="Zhao L."/>
            <person name="Wei J."/>
            <person name="Que T."/>
            <person name="Du C."/>
            <person name="Cheng J."/>
            <person name="Dai P."/>
            <person name="Han X."/>
            <person name="Huang E."/>
            <person name="Gao Y."/>
            <person name="Liu J."/>
            <person name="Shao H."/>
            <person name="Ye R."/>
            <person name="Li L."/>
            <person name="Wei W."/>
            <person name="Wang X."/>
            <person name="Wang C."/>
            <person name="Yang T."/>
            <person name="Huo Q."/>
            <person name="Li W."/>
            <person name="Guo W."/>
            <person name="Chen H."/>
            <person name="Zhou L."/>
            <person name="Ni X."/>
            <person name="Tian J."/>
            <person name="Zhou Y."/>
            <person name="Sheng Y."/>
            <person name="Liu T."/>
            <person name="Pan Y."/>
            <person name="Xia L."/>
            <person name="Li J."/>
            <person name="Zhao F."/>
            <person name="Cao W."/>
        </authorList>
    </citation>
    <scope>NUCLEOTIDE SEQUENCE</scope>
    <source>
        <strain evidence="1">Hyas-2018</strain>
    </source>
</reference>
<name>A0ACB7SC53_HYAAI</name>
<dbReference type="Proteomes" id="UP000821845">
    <property type="component" value="Chromosome 5"/>
</dbReference>
<organism evidence="1 2">
    <name type="scientific">Hyalomma asiaticum</name>
    <name type="common">Tick</name>
    <dbReference type="NCBI Taxonomy" id="266040"/>
    <lineage>
        <taxon>Eukaryota</taxon>
        <taxon>Metazoa</taxon>
        <taxon>Ecdysozoa</taxon>
        <taxon>Arthropoda</taxon>
        <taxon>Chelicerata</taxon>
        <taxon>Arachnida</taxon>
        <taxon>Acari</taxon>
        <taxon>Parasitiformes</taxon>
        <taxon>Ixodida</taxon>
        <taxon>Ixodoidea</taxon>
        <taxon>Ixodidae</taxon>
        <taxon>Hyalomminae</taxon>
        <taxon>Hyalomma</taxon>
    </lineage>
</organism>
<evidence type="ECO:0000313" key="1">
    <source>
        <dbReference type="EMBL" id="KAH6930324.1"/>
    </source>
</evidence>